<feature type="compositionally biased region" description="Polar residues" evidence="1">
    <location>
        <begin position="871"/>
        <end position="880"/>
    </location>
</feature>
<feature type="compositionally biased region" description="Basic and acidic residues" evidence="1">
    <location>
        <begin position="1167"/>
        <end position="1180"/>
    </location>
</feature>
<proteinExistence type="predicted"/>
<feature type="compositionally biased region" description="Polar residues" evidence="1">
    <location>
        <begin position="3010"/>
        <end position="3026"/>
    </location>
</feature>
<feature type="compositionally biased region" description="Basic and acidic residues" evidence="1">
    <location>
        <begin position="1196"/>
        <end position="1208"/>
    </location>
</feature>
<comment type="caution">
    <text evidence="2">The sequence shown here is derived from an EMBL/GenBank/DDBJ whole genome shotgun (WGS) entry which is preliminary data.</text>
</comment>
<feature type="compositionally biased region" description="Basic and acidic residues" evidence="1">
    <location>
        <begin position="2395"/>
        <end position="2407"/>
    </location>
</feature>
<feature type="region of interest" description="Disordered" evidence="1">
    <location>
        <begin position="1926"/>
        <end position="1951"/>
    </location>
</feature>
<feature type="region of interest" description="Disordered" evidence="1">
    <location>
        <begin position="534"/>
        <end position="556"/>
    </location>
</feature>
<feature type="compositionally biased region" description="Basic and acidic residues" evidence="1">
    <location>
        <begin position="1582"/>
        <end position="1605"/>
    </location>
</feature>
<reference evidence="2 3" key="1">
    <citation type="journal article" date="2021" name="Comput. Struct. Biotechnol. J.">
        <title>De novo genome assembly of the potent medicinal plant Rehmannia glutinosa using nanopore technology.</title>
        <authorList>
            <person name="Ma L."/>
            <person name="Dong C."/>
            <person name="Song C."/>
            <person name="Wang X."/>
            <person name="Zheng X."/>
            <person name="Niu Y."/>
            <person name="Chen S."/>
            <person name="Feng W."/>
        </authorList>
    </citation>
    <scope>NUCLEOTIDE SEQUENCE [LARGE SCALE GENOMIC DNA]</scope>
    <source>
        <strain evidence="2">DH-2019</strain>
    </source>
</reference>
<dbReference type="EMBL" id="JABTTQ020000005">
    <property type="protein sequence ID" value="KAK6155220.1"/>
    <property type="molecule type" value="Genomic_DNA"/>
</dbReference>
<feature type="compositionally biased region" description="Polar residues" evidence="1">
    <location>
        <begin position="358"/>
        <end position="378"/>
    </location>
</feature>
<feature type="compositionally biased region" description="Polar residues" evidence="1">
    <location>
        <begin position="1812"/>
        <end position="1824"/>
    </location>
</feature>
<feature type="compositionally biased region" description="Basic and acidic residues" evidence="1">
    <location>
        <begin position="3165"/>
        <end position="3184"/>
    </location>
</feature>
<feature type="compositionally biased region" description="Basic and acidic residues" evidence="1">
    <location>
        <begin position="947"/>
        <end position="967"/>
    </location>
</feature>
<feature type="compositionally biased region" description="Basic and acidic residues" evidence="1">
    <location>
        <begin position="2183"/>
        <end position="2196"/>
    </location>
</feature>
<gene>
    <name evidence="2" type="ORF">DH2020_009468</name>
</gene>
<evidence type="ECO:0000313" key="3">
    <source>
        <dbReference type="Proteomes" id="UP001318860"/>
    </source>
</evidence>
<feature type="compositionally biased region" description="Basic and acidic residues" evidence="1">
    <location>
        <begin position="2238"/>
        <end position="2247"/>
    </location>
</feature>
<feature type="compositionally biased region" description="Basic and acidic residues" evidence="1">
    <location>
        <begin position="927"/>
        <end position="939"/>
    </location>
</feature>
<feature type="compositionally biased region" description="Basic and acidic residues" evidence="1">
    <location>
        <begin position="2603"/>
        <end position="2635"/>
    </location>
</feature>
<feature type="compositionally biased region" description="Polar residues" evidence="1">
    <location>
        <begin position="2197"/>
        <end position="2213"/>
    </location>
</feature>
<feature type="compositionally biased region" description="Polar residues" evidence="1">
    <location>
        <begin position="1835"/>
        <end position="1844"/>
    </location>
</feature>
<feature type="compositionally biased region" description="Polar residues" evidence="1">
    <location>
        <begin position="1521"/>
        <end position="1544"/>
    </location>
</feature>
<feature type="compositionally biased region" description="Polar residues" evidence="1">
    <location>
        <begin position="63"/>
        <end position="85"/>
    </location>
</feature>
<feature type="compositionally biased region" description="Polar residues" evidence="1">
    <location>
        <begin position="1560"/>
        <end position="1581"/>
    </location>
</feature>
<feature type="compositionally biased region" description="Basic and acidic residues" evidence="1">
    <location>
        <begin position="430"/>
        <end position="448"/>
    </location>
</feature>
<feature type="compositionally biased region" description="Basic and acidic residues" evidence="1">
    <location>
        <begin position="188"/>
        <end position="202"/>
    </location>
</feature>
<feature type="region of interest" description="Disordered" evidence="1">
    <location>
        <begin position="2305"/>
        <end position="2328"/>
    </location>
</feature>
<feature type="compositionally biased region" description="Basic and acidic residues" evidence="1">
    <location>
        <begin position="3101"/>
        <end position="3111"/>
    </location>
</feature>
<name>A0ABR0X9J7_REHGL</name>
<feature type="region of interest" description="Disordered" evidence="1">
    <location>
        <begin position="2466"/>
        <end position="2487"/>
    </location>
</feature>
<feature type="region of interest" description="Disordered" evidence="1">
    <location>
        <begin position="1421"/>
        <end position="1449"/>
    </location>
</feature>
<feature type="compositionally biased region" description="Polar residues" evidence="1">
    <location>
        <begin position="2106"/>
        <end position="2124"/>
    </location>
</feature>
<feature type="compositionally biased region" description="Basic and acidic residues" evidence="1">
    <location>
        <begin position="2786"/>
        <end position="2811"/>
    </location>
</feature>
<feature type="compositionally biased region" description="Basic and acidic residues" evidence="1">
    <location>
        <begin position="1236"/>
        <end position="1248"/>
    </location>
</feature>
<feature type="region of interest" description="Disordered" evidence="1">
    <location>
        <begin position="1029"/>
        <end position="1067"/>
    </location>
</feature>
<feature type="compositionally biased region" description="Polar residues" evidence="1">
    <location>
        <begin position="104"/>
        <end position="125"/>
    </location>
</feature>
<feature type="compositionally biased region" description="Low complexity" evidence="1">
    <location>
        <begin position="2992"/>
        <end position="3005"/>
    </location>
</feature>
<feature type="compositionally biased region" description="Polar residues" evidence="1">
    <location>
        <begin position="1464"/>
        <end position="1476"/>
    </location>
</feature>
<feature type="region of interest" description="Disordered" evidence="1">
    <location>
        <begin position="2603"/>
        <end position="2894"/>
    </location>
</feature>
<evidence type="ECO:0008006" key="4">
    <source>
        <dbReference type="Google" id="ProtNLM"/>
    </source>
</evidence>
<feature type="region of interest" description="Disordered" evidence="1">
    <location>
        <begin position="1"/>
        <end position="132"/>
    </location>
</feature>
<feature type="compositionally biased region" description="Polar residues" evidence="1">
    <location>
        <begin position="2636"/>
        <end position="2645"/>
    </location>
</feature>
<feature type="region of interest" description="Disordered" evidence="1">
    <location>
        <begin position="868"/>
        <end position="1001"/>
    </location>
</feature>
<feature type="compositionally biased region" description="Polar residues" evidence="1">
    <location>
        <begin position="500"/>
        <end position="510"/>
    </location>
</feature>
<feature type="compositionally biased region" description="Basic and acidic residues" evidence="1">
    <location>
        <begin position="225"/>
        <end position="237"/>
    </location>
</feature>
<feature type="compositionally biased region" description="Basic and acidic residues" evidence="1">
    <location>
        <begin position="16"/>
        <end position="48"/>
    </location>
</feature>
<feature type="region of interest" description="Disordered" evidence="1">
    <location>
        <begin position="1789"/>
        <end position="1883"/>
    </location>
</feature>
<feature type="region of interest" description="Disordered" evidence="1">
    <location>
        <begin position="1464"/>
        <end position="1483"/>
    </location>
</feature>
<feature type="compositionally biased region" description="Polar residues" evidence="1">
    <location>
        <begin position="692"/>
        <end position="703"/>
    </location>
</feature>
<feature type="compositionally biased region" description="Polar residues" evidence="1">
    <location>
        <begin position="3148"/>
        <end position="3164"/>
    </location>
</feature>
<organism evidence="2 3">
    <name type="scientific">Rehmannia glutinosa</name>
    <name type="common">Chinese foxglove</name>
    <dbReference type="NCBI Taxonomy" id="99300"/>
    <lineage>
        <taxon>Eukaryota</taxon>
        <taxon>Viridiplantae</taxon>
        <taxon>Streptophyta</taxon>
        <taxon>Embryophyta</taxon>
        <taxon>Tracheophyta</taxon>
        <taxon>Spermatophyta</taxon>
        <taxon>Magnoliopsida</taxon>
        <taxon>eudicotyledons</taxon>
        <taxon>Gunneridae</taxon>
        <taxon>Pentapetalae</taxon>
        <taxon>asterids</taxon>
        <taxon>lamiids</taxon>
        <taxon>Lamiales</taxon>
        <taxon>Orobanchaceae</taxon>
        <taxon>Rehmannieae</taxon>
        <taxon>Rehmannia</taxon>
    </lineage>
</organism>
<feature type="region of interest" description="Disordered" evidence="1">
    <location>
        <begin position="2383"/>
        <end position="2410"/>
    </location>
</feature>
<feature type="region of interest" description="Disordered" evidence="1">
    <location>
        <begin position="3100"/>
        <end position="3207"/>
    </location>
</feature>
<protein>
    <recommendedName>
        <fullName evidence="4">Titin-like</fullName>
    </recommendedName>
</protein>
<dbReference type="Proteomes" id="UP001318860">
    <property type="component" value="Unassembled WGS sequence"/>
</dbReference>
<evidence type="ECO:0000256" key="1">
    <source>
        <dbReference type="SAM" id="MobiDB-lite"/>
    </source>
</evidence>
<feature type="region of interest" description="Disordered" evidence="1">
    <location>
        <begin position="280"/>
        <end position="312"/>
    </location>
</feature>
<feature type="region of interest" description="Disordered" evidence="1">
    <location>
        <begin position="345"/>
        <end position="386"/>
    </location>
</feature>
<feature type="compositionally biased region" description="Basic and acidic residues" evidence="1">
    <location>
        <begin position="156"/>
        <end position="178"/>
    </location>
</feature>
<feature type="region of interest" description="Disordered" evidence="1">
    <location>
        <begin position="2070"/>
        <end position="2255"/>
    </location>
</feature>
<feature type="compositionally biased region" description="Basic and acidic residues" evidence="1">
    <location>
        <begin position="2694"/>
        <end position="2710"/>
    </location>
</feature>
<feature type="region of interest" description="Disordered" evidence="1">
    <location>
        <begin position="1965"/>
        <end position="1995"/>
    </location>
</feature>
<feature type="region of interest" description="Disordered" evidence="1">
    <location>
        <begin position="634"/>
        <end position="771"/>
    </location>
</feature>
<feature type="compositionally biased region" description="Basic and acidic residues" evidence="1">
    <location>
        <begin position="345"/>
        <end position="356"/>
    </location>
</feature>
<keyword evidence="3" id="KW-1185">Reference proteome</keyword>
<feature type="compositionally biased region" description="Polar residues" evidence="1">
    <location>
        <begin position="2168"/>
        <end position="2180"/>
    </location>
</feature>
<feature type="compositionally biased region" description="Basic and acidic residues" evidence="1">
    <location>
        <begin position="2723"/>
        <end position="2737"/>
    </location>
</feature>
<feature type="compositionally biased region" description="Basic and acidic residues" evidence="1">
    <location>
        <begin position="886"/>
        <end position="907"/>
    </location>
</feature>
<feature type="region of interest" description="Disordered" evidence="1">
    <location>
        <begin position="1106"/>
        <end position="1248"/>
    </location>
</feature>
<feature type="region of interest" description="Disordered" evidence="1">
    <location>
        <begin position="419"/>
        <end position="515"/>
    </location>
</feature>
<feature type="region of interest" description="Disordered" evidence="1">
    <location>
        <begin position="2423"/>
        <end position="2442"/>
    </location>
</feature>
<feature type="compositionally biased region" description="Basic and acidic residues" evidence="1">
    <location>
        <begin position="3134"/>
        <end position="3145"/>
    </location>
</feature>
<feature type="compositionally biased region" description="Basic and acidic residues" evidence="1">
    <location>
        <begin position="2839"/>
        <end position="2862"/>
    </location>
</feature>
<feature type="compositionally biased region" description="Basic and acidic residues" evidence="1">
    <location>
        <begin position="1825"/>
        <end position="1834"/>
    </location>
</feature>
<sequence>MTEVSTGATNDNDSAVIDKVKDEDKELTRAELLENEKNTSTLLKEDVQTQKPVESLHVVPENSKASNLGQDNETTNVNPHESTNDVTEEKTIDAVETQKEVHESVSTNVSEEGSTNTVVQGAKSDSTNERTIDEADIQNEVLENFSTIGSNEETEEKSMIKVDGSETKIEEVLEKENTKTSSLQPLDEEPRKDEPCEIEKCTESMLLDIEPKIGNPEDSLNVASEDIKTSDSGHEIETSSFGEQIAIAHPQDGKTEDRALDAAEIKEEILEVQNVSTIVPNEKTEENSLIQVDGPQKKNEEHLEKDSEIPSLTKDLGQEIETSSFEEQSATAHSQIILDQKTEEEALDATETKEETLEVQNVPTIVSNEKTEDNSSIQVDGPEKENEEHLEKINEKPSLIKDFTGNANDDKLNVMDEVKLGDENPSNAEVFEKEKNRESGLPDEEVHMENPVQSFLTVREDKESDFHEDQGVTENPQGILGEKTEEETTDAVDTKKKTQEQQNVAINVSNEDNDKDSAIQLDASQMEHDAYLGKEIEKPSLIEASTEDTNDDKSTITHEVGLFDSDKDIDTALLKKENFQEAPEDHKPAASSDNIETTCSLDEQTSTTNPQSIMSDKAIDSADTKEVNLENVATNIPHEHTEENIAIQVDCSQKEHDEHLRKESENSSLTEDSMEETTDKDEDLIKAEMQENARSSISTSVNEEAQVECALEGEAQGEKHNDSSQAATDDIKESDSTQDTKMSSSEEEIQTANPREISNDKTEETTDDAADTKALDLQDIATNIPDGNNEINALIEEDGSQKPSLKEVSIGKTEDNVSAVGDECLTRADLLENEKNEGTLVKEEVPSESLQVATEDIKASALVQDREISSLEDQSLTANPQGILGDNKEDKNDATDSKEETHEDKDVATTTHEVTEENSPVPVDGSQLEHNENLDKESENTSVTEAPRGDTTENTFAKEEVEMEKPIDYLQVGTEDIKASASSQDKETSSIEEQIPIADPQEIASDKIEEKTIVAGYTKEKALEDVATNVPNSANEDNLPIEVDGSQKPFSEEVSMGNANDDESRNIHEVKFVDDNLKKASLFEDEKNTECTPIEKEVVIESVQEADGDIKACDSCQNRETTSLEEQEDKTSDEPTLEEETPEDKNAVTTIPHEATEEISLSQVDSSKMEQKEHLEKKSENASLAEEPTGDTIESSSKEEAWVEKSGDIKASASGQDTEINSKEDRTPPADPQEISCDKTEEKTTDASYTHEELIEDIVANVPNGDNEDNSQMEVYGLQEPSLKEASTGNNNDVESTFMREAKFEDANLIKDGLVDNEKYTEGDLVNEKVSIDSLLVGAEEIKASASSQERETSSLEVQTLATTSQEIMINHKEDKTIDATGLEEETLLDKSIARSIPYEDAEKNSLVQVDCSQIEYNEHLEKESEIPSLTEARTGDTTESALSKEEPEIEKLVGSFQVPIENNKASISSQDTEQILTVDPQEISHDKTKEIIVDATDRKEETLEVQDIAVTVPSGDNEDNSPTKVDGSQNPSLTEASTGNATEVQDIAINVPTGDNEDNSPTNVGGLQKPSFTEASTGNTADHESTVMYENEKNTEGTLIKEEISTESLQVAAGDIKASDSGQDRETGSLEEQRVIANPQEEVMGDNEDKKIDATDLEEETSKDIVTNVPDGNDKDKSPMEAYDLQEPSLIEASTGNNNDVESTIMHEAKFEDENLIKADLVDNKKYTGDDLVNEKVSTDSLLVGAEEIKASASSQERETSSLEVQTLATNSQEIMSDHKEHKIIDATELEEETPQDKNIAATIPFEDAENNSLIQADCSKNGSNEHLEKESENSSLTEAQTGDNKESVLLKEESEMEKHTDSFHVATEDIEASTSSQDTEKSFIDEQILTVVPQETSGDKTKEEIVDVTDTEEKTLEFQDIAINVPSGDKEDNTPTKVDCSRNPSLPDTLMGTATATEVQDIATNIPSDDNEDNLPTKVDGQDRETSTQEEQSLIVNPQEIIDATDLKEETSDYKEKGSESVAVKIPSAKDLDVNTDTVMDIAEDPNCKHEESSITNASEDHTMISNEHIANVTSLASEPSEQDSDHHKVVGEANSCGDKADTENISLLNDDSTKIPTNENLVETDPKESTKEDAQVPNEEEKAEFMQQDMDAGTDQKNIEEELLITSSQDVPDSNGLNGEEERTNSNDHKDISDSSNSVALEEVSPSNVASEKDSIAIPSQESRRETQLESENEEAQKQDEDLHVSALVQDSSMEKIEKEVQLCPASAKDSEITQDMQQLEEASVPAPDDNTIENTECKESEVVEDATKNENIEHLEREQEETECKQEKVLLDETVEEIKESTSIPVANDFLPKSFTETSEVHQSTAERQLTINTEELQTGKAPVSEDEEINKDKEEEAGEQKISDFNSAVSNIIEASDKDVGQLSPEAPEESTVINNNTSVDDILVNNKSIADLEAKIDDEAPEIIETAPTATEGREVDSTSVGETSVLIAQCEKDDYEHAYIGTEKKSDSNEVEFAPEDSKSGYEAKNQVLESIGQVQSCSIISKAEENLEAAAEIKSETVMVEDTFEPKENTKVNISSEKIKEEDDVEDYHIGSCKEEAITESHLEDQVSKVSEEADDKAVKEPEEKLQVNESIDSSLNQEERGKSVTTILDTEEVHESAHSNINAETQDSREEVNSSAVAILEDEDKSTRADDVDNEMAKDEELINQNSNTSAKDAASEEQPKREDEHLMCEAPPTKTVYTTIEDTEGEKENANAIMMQHQEDDNKSKHESGSLPEFIQGKESEKQDQKDEIRSSDEVQIKDEVNLMLSAGKGEEESQEADTCSKPTEDEDKNTYDEADKVDISSHTEDTTEVSHSDVAQDVPEDNENSTTKNKYSEEKCPNENTESQISIVNEDMQELNEGSIEVSNKEKQMETYVNENLETSVSSEGQEAEAIQKAPLSETLKLEIEEQQLGKTSEAVSRAIEVNFQEEKIRDDDCNDLIENSSSAQSEKISESIAHLSSMEDTPQSSKNQETQRQIDSLPVLPAVKCSDIEIAEKDLPMQSTGLDGTGVTELKVTPIASNDKHVVLEADHTSYMNPENSIGNKKISAECSQGEHELLKETVPEPEEATCENEEKTSTETTKSTEMSESKEIDKPSLSDLLQVSPKETSQMASHSANEKEPTIHSEDLQAEKTDEEKDDEDESSERKKSELSSEAPVMVEMGDADVKVAHKKSHNILSGVGSKVKHSIAKVKKVITGKSSHPKPPSPK</sequence>
<feature type="compositionally biased region" description="Basic and acidic residues" evidence="1">
    <location>
        <begin position="1623"/>
        <end position="1635"/>
    </location>
</feature>
<feature type="compositionally biased region" description="Basic and acidic residues" evidence="1">
    <location>
        <begin position="87"/>
        <end position="103"/>
    </location>
</feature>
<feature type="compositionally biased region" description="Basic and acidic residues" evidence="1">
    <location>
        <begin position="757"/>
        <end position="771"/>
    </location>
</feature>
<feature type="region of interest" description="Disordered" evidence="1">
    <location>
        <begin position="1505"/>
        <end position="1681"/>
    </location>
</feature>
<feature type="compositionally biased region" description="Basic and acidic residues" evidence="1">
    <location>
        <begin position="1845"/>
        <end position="1864"/>
    </location>
</feature>
<feature type="compositionally biased region" description="Basic and acidic residues" evidence="1">
    <location>
        <begin position="2127"/>
        <end position="2147"/>
    </location>
</feature>
<feature type="compositionally biased region" description="Basic and acidic residues" evidence="1">
    <location>
        <begin position="295"/>
        <end position="308"/>
    </location>
</feature>
<feature type="region of interest" description="Disordered" evidence="1">
    <location>
        <begin position="2984"/>
        <end position="3027"/>
    </location>
</feature>
<feature type="compositionally biased region" description="Basic and acidic residues" evidence="1">
    <location>
        <begin position="652"/>
        <end position="665"/>
    </location>
</feature>
<feature type="region of interest" description="Disordered" evidence="1">
    <location>
        <begin position="145"/>
        <end position="243"/>
    </location>
</feature>
<feature type="compositionally biased region" description="Basic and acidic residues" evidence="1">
    <location>
        <begin position="458"/>
        <end position="470"/>
    </location>
</feature>
<evidence type="ECO:0000313" key="2">
    <source>
        <dbReference type="EMBL" id="KAK6155220.1"/>
    </source>
</evidence>
<feature type="compositionally biased region" description="Polar residues" evidence="1">
    <location>
        <begin position="1"/>
        <end position="13"/>
    </location>
</feature>
<feature type="compositionally biased region" description="Basic and acidic residues" evidence="1">
    <location>
        <begin position="2767"/>
        <end position="2778"/>
    </location>
</feature>
<accession>A0ABR0X9J7</accession>
<feature type="compositionally biased region" description="Acidic residues" evidence="1">
    <location>
        <begin position="672"/>
        <end position="682"/>
    </location>
</feature>